<dbReference type="InterPro" id="IPR051049">
    <property type="entry name" value="Dienelactone_hydrolase-like"/>
</dbReference>
<evidence type="ECO:0000259" key="1">
    <source>
        <dbReference type="Pfam" id="PF01738"/>
    </source>
</evidence>
<dbReference type="RefSeq" id="WP_069004542.1">
    <property type="nucleotide sequence ID" value="NZ_LVJX01000005.1"/>
</dbReference>
<keyword evidence="3" id="KW-1185">Reference proteome</keyword>
<evidence type="ECO:0000313" key="2">
    <source>
        <dbReference type="EMBL" id="ODB96806.1"/>
    </source>
</evidence>
<organism evidence="2 3">
    <name type="scientific">Candidatus Thiodiazotropha endoloripes</name>
    <dbReference type="NCBI Taxonomy" id="1818881"/>
    <lineage>
        <taxon>Bacteria</taxon>
        <taxon>Pseudomonadati</taxon>
        <taxon>Pseudomonadota</taxon>
        <taxon>Gammaproteobacteria</taxon>
        <taxon>Chromatiales</taxon>
        <taxon>Sedimenticolaceae</taxon>
        <taxon>Candidatus Thiodiazotropha</taxon>
    </lineage>
</organism>
<dbReference type="AlphaFoldDB" id="A0A1E2UPW6"/>
<sequence>MGKEIELTTAQGERFQAYLTGSDESRSGILILHEWWGVKPHNRQWADQFADAGYQALVVDLYDGRVTDDAEQAALWMREIDQQATDHKLIAAIEYLARDGRKIAVYGCSFGGKQAIHASLLKPELVDATAIAYCRMETDPSKLANLQGPVLAIYAEQERNWPDKQHDFEQAMNEAGKQTESVSYDAAHGFTNPTSPRYDEAADRAAWQVVINFLQQKLAG</sequence>
<protein>
    <recommendedName>
        <fullName evidence="1">Dienelactone hydrolase domain-containing protein</fullName>
    </recommendedName>
</protein>
<name>A0A1E2UPW6_9GAMM</name>
<dbReference type="GO" id="GO:0016787">
    <property type="term" value="F:hydrolase activity"/>
    <property type="evidence" value="ECO:0007669"/>
    <property type="project" value="InterPro"/>
</dbReference>
<proteinExistence type="predicted"/>
<dbReference type="PANTHER" id="PTHR46623">
    <property type="entry name" value="CARBOXYMETHYLENEBUTENOLIDASE-RELATED"/>
    <property type="match status" value="1"/>
</dbReference>
<gene>
    <name evidence="2" type="ORF">A3196_08580</name>
</gene>
<dbReference type="InterPro" id="IPR002925">
    <property type="entry name" value="Dienelactn_hydro"/>
</dbReference>
<dbReference type="SUPFAM" id="SSF53474">
    <property type="entry name" value="alpha/beta-Hydrolases"/>
    <property type="match status" value="1"/>
</dbReference>
<comment type="caution">
    <text evidence="2">The sequence shown here is derived from an EMBL/GenBank/DDBJ whole genome shotgun (WGS) entry which is preliminary data.</text>
</comment>
<dbReference type="Gene3D" id="3.40.50.1820">
    <property type="entry name" value="alpha/beta hydrolase"/>
    <property type="match status" value="1"/>
</dbReference>
<feature type="domain" description="Dienelactone hydrolase" evidence="1">
    <location>
        <begin position="15"/>
        <end position="217"/>
    </location>
</feature>
<dbReference type="STRING" id="1818881.A3196_08580"/>
<dbReference type="Pfam" id="PF01738">
    <property type="entry name" value="DLH"/>
    <property type="match status" value="1"/>
</dbReference>
<accession>A0A1E2UPW6</accession>
<dbReference type="Proteomes" id="UP000094849">
    <property type="component" value="Unassembled WGS sequence"/>
</dbReference>
<dbReference type="EMBL" id="LVJZ01000003">
    <property type="protein sequence ID" value="ODB96806.1"/>
    <property type="molecule type" value="Genomic_DNA"/>
</dbReference>
<reference evidence="2 3" key="1">
    <citation type="submission" date="2016-03" db="EMBL/GenBank/DDBJ databases">
        <title>Chemosynthetic sulphur-oxidizing symbionts of marine invertebrate animals are capable of nitrogen fixation.</title>
        <authorList>
            <person name="Petersen J.M."/>
            <person name="Kemper A."/>
            <person name="Gruber-Vodicka H."/>
            <person name="Cardini U."/>
            <person name="Geest Mvander."/>
            <person name="Kleiner M."/>
            <person name="Bulgheresi S."/>
            <person name="Fussmann M."/>
            <person name="Herbold C."/>
            <person name="Seah B.K.B."/>
            <person name="Antony C.Paul."/>
            <person name="Liu D."/>
            <person name="Belitz A."/>
            <person name="Weber M."/>
        </authorList>
    </citation>
    <scope>NUCLEOTIDE SEQUENCE [LARGE SCALE GENOMIC DNA]</scope>
    <source>
        <strain evidence="2">G_D</strain>
    </source>
</reference>
<evidence type="ECO:0000313" key="3">
    <source>
        <dbReference type="Proteomes" id="UP000094849"/>
    </source>
</evidence>
<dbReference type="InterPro" id="IPR029058">
    <property type="entry name" value="AB_hydrolase_fold"/>
</dbReference>
<dbReference type="PANTHER" id="PTHR46623:SF6">
    <property type="entry name" value="ALPHA_BETA-HYDROLASES SUPERFAMILY PROTEIN"/>
    <property type="match status" value="1"/>
</dbReference>